<dbReference type="AlphaFoldDB" id="A0A077ZX96"/>
<dbReference type="EMBL" id="CCKQ01003394">
    <property type="protein sequence ID" value="CDW74515.1"/>
    <property type="molecule type" value="Genomic_DNA"/>
</dbReference>
<reference evidence="1 2" key="1">
    <citation type="submission" date="2014-06" db="EMBL/GenBank/DDBJ databases">
        <authorList>
            <person name="Swart Estienne"/>
        </authorList>
    </citation>
    <scope>NUCLEOTIDE SEQUENCE [LARGE SCALE GENOMIC DNA]</scope>
    <source>
        <strain evidence="1 2">130c</strain>
    </source>
</reference>
<evidence type="ECO:0000313" key="2">
    <source>
        <dbReference type="Proteomes" id="UP000039865"/>
    </source>
</evidence>
<dbReference type="Proteomes" id="UP000039865">
    <property type="component" value="Unassembled WGS sequence"/>
</dbReference>
<gene>
    <name evidence="1" type="primary">Contig17122.g18242</name>
    <name evidence="1" type="ORF">STYLEM_3495</name>
</gene>
<evidence type="ECO:0000313" key="1">
    <source>
        <dbReference type="EMBL" id="CDW74515.1"/>
    </source>
</evidence>
<keyword evidence="2" id="KW-1185">Reference proteome</keyword>
<dbReference type="InParanoid" id="A0A077ZX96"/>
<protein>
    <submittedName>
        <fullName evidence="1">Uncharacterized protein</fullName>
    </submittedName>
</protein>
<accession>A0A077ZX96</accession>
<proteinExistence type="predicted"/>
<name>A0A077ZX96_STYLE</name>
<sequence length="517" mass="60523">MNENGLRQSANSKDTQIIHIIQITPQDDAEYFNLPVLNQQDLKLVQEKEFSRANINNKDGIEDSWDIEDNDLQMIDECYSPSLPTLFTKESHLSSQKGSVHSSPDHGKFNSFVMEDHQSNSFLGSGTIQSKMNLLDKGIEYEIDYNQEDHYEENNSIYKQNNIMRNRYSFDYQSKNKLNMLEQIDDNNSEDKLSCSDPIDVKSISIGAGKKSSQKLKLKLNEQTPYFKQIEEANNQQQDQVFNFLSSSSKNFRYDFMTPKFAEHNKPEEISEKQEQASEVRADTLFFENQELKFIFKNEKEKQLFFDSYEKVVLLYNRFELFGFDNDGSSHSSDQELFERKKTLIIADIHKFLVFIRETKQYRSDIEISSKMNPNANNQYDISVKEMVQRLILNYLERQCDLEGKLFTLKLYSKDCIKSTLIEHIKLRNLNLIINENIENRKPENIVVVGVGCEEMVNILKNYVPSKPFDGKKRDSVLRYLSDYLINKIFPATDVKEVIQKDMWSLIKIKRSHKLTL</sequence>
<organism evidence="1 2">
    <name type="scientific">Stylonychia lemnae</name>
    <name type="common">Ciliate</name>
    <dbReference type="NCBI Taxonomy" id="5949"/>
    <lineage>
        <taxon>Eukaryota</taxon>
        <taxon>Sar</taxon>
        <taxon>Alveolata</taxon>
        <taxon>Ciliophora</taxon>
        <taxon>Intramacronucleata</taxon>
        <taxon>Spirotrichea</taxon>
        <taxon>Stichotrichia</taxon>
        <taxon>Sporadotrichida</taxon>
        <taxon>Oxytrichidae</taxon>
        <taxon>Stylonychinae</taxon>
        <taxon>Stylonychia</taxon>
    </lineage>
</organism>